<keyword evidence="1" id="KW-0812">Transmembrane</keyword>
<dbReference type="Gene3D" id="1.10.10.1320">
    <property type="entry name" value="Anti-sigma factor, zinc-finger domain"/>
    <property type="match status" value="1"/>
</dbReference>
<sequence>MSLDPPTEDELQAFVDGRLDPERARAVEAHLASHPDERARVAAYRRNAEELRALLAGASLLPPSPRLDPRAIRRDLRQRSQRRAVLGASLAVALGIGALGGWTARSMRLPGAPAPMDDAVEAYRTFATDRVRPVEMAAGDGGDLQAWLSGRLGRPVALPDLAPYGFDLLGGRLLSTANGPAVLLMYEDRDGQRVSFYIRPSSRPGELTGTRRDGGLATRYWFRNGYGFAVVGRADDPRIAEVQEAARLSM</sequence>
<dbReference type="AlphaFoldDB" id="A0A150TNY1"/>
<dbReference type="InterPro" id="IPR027383">
    <property type="entry name" value="Znf_put"/>
</dbReference>
<feature type="domain" description="Putative zinc-finger" evidence="2">
    <location>
        <begin position="8"/>
        <end position="32"/>
    </location>
</feature>
<dbReference type="EMBL" id="JEME01001708">
    <property type="protein sequence ID" value="KYG06346.1"/>
    <property type="molecule type" value="Genomic_DNA"/>
</dbReference>
<dbReference type="Pfam" id="PF13490">
    <property type="entry name" value="zf-HC2"/>
    <property type="match status" value="1"/>
</dbReference>
<reference evidence="3 4" key="1">
    <citation type="submission" date="2014-02" db="EMBL/GenBank/DDBJ databases">
        <title>The small core and large imbalanced accessory genome model reveals a collaborative survival strategy of Sorangium cellulosum strains in nature.</title>
        <authorList>
            <person name="Han K."/>
            <person name="Peng R."/>
            <person name="Blom J."/>
            <person name="Li Y.-Z."/>
        </authorList>
    </citation>
    <scope>NUCLEOTIDE SEQUENCE [LARGE SCALE GENOMIC DNA]</scope>
    <source>
        <strain evidence="3 4">So0007-03</strain>
    </source>
</reference>
<name>A0A150TNY1_SORCE</name>
<gene>
    <name evidence="3" type="ORF">BE21_35425</name>
</gene>
<organism evidence="3 4">
    <name type="scientific">Sorangium cellulosum</name>
    <name type="common">Polyangium cellulosum</name>
    <dbReference type="NCBI Taxonomy" id="56"/>
    <lineage>
        <taxon>Bacteria</taxon>
        <taxon>Pseudomonadati</taxon>
        <taxon>Myxococcota</taxon>
        <taxon>Polyangia</taxon>
        <taxon>Polyangiales</taxon>
        <taxon>Polyangiaceae</taxon>
        <taxon>Sorangium</taxon>
    </lineage>
</organism>
<keyword evidence="1" id="KW-0472">Membrane</keyword>
<protein>
    <recommendedName>
        <fullName evidence="2">Putative zinc-finger domain-containing protein</fullName>
    </recommendedName>
</protein>
<proteinExistence type="predicted"/>
<evidence type="ECO:0000313" key="3">
    <source>
        <dbReference type="EMBL" id="KYG06346.1"/>
    </source>
</evidence>
<feature type="transmembrane region" description="Helical" evidence="1">
    <location>
        <begin position="84"/>
        <end position="104"/>
    </location>
</feature>
<dbReference type="Proteomes" id="UP000075502">
    <property type="component" value="Unassembled WGS sequence"/>
</dbReference>
<evidence type="ECO:0000259" key="2">
    <source>
        <dbReference type="Pfam" id="PF13490"/>
    </source>
</evidence>
<comment type="caution">
    <text evidence="3">The sequence shown here is derived from an EMBL/GenBank/DDBJ whole genome shotgun (WGS) entry which is preliminary data.</text>
</comment>
<accession>A0A150TNY1</accession>
<evidence type="ECO:0000313" key="4">
    <source>
        <dbReference type="Proteomes" id="UP000075502"/>
    </source>
</evidence>
<dbReference type="InterPro" id="IPR041916">
    <property type="entry name" value="Anti_sigma_zinc_sf"/>
</dbReference>
<keyword evidence="1" id="KW-1133">Transmembrane helix</keyword>
<evidence type="ECO:0000256" key="1">
    <source>
        <dbReference type="SAM" id="Phobius"/>
    </source>
</evidence>